<reference evidence="3" key="1">
    <citation type="submission" date="2017-02" db="UniProtKB">
        <authorList>
            <consortium name="WormBaseParasite"/>
        </authorList>
    </citation>
    <scope>IDENTIFICATION</scope>
</reference>
<name>A0A0R3VTU4_TAEAS</name>
<accession>A0A0R3VTU4</accession>
<proteinExistence type="predicted"/>
<sequence length="369" mass="42532">MGTSSTGSSSTRQGHDPFHDAHPIFARASDFVTVRVGRIPFIVDTEGVERVPACLFALFRRIHIENLASLESENQHSFIMLLKCWKTRPPVENVRLVAHFLLNEARSLEDCMAIVEKGTALFNFNVLKMILRKNPPPILYLDYDTCITMEESNVVFPLGTFADSKMDGLFPTDLDNADRCQRYCKETTSAVYYQRLSMQMAAINCHVFKDLMCMPSDFHRAVTRFIFYHLCTLIREVAIDECESLSAKRSPFFMPKAVFRSQNLRVMIQKMVYHIAEELICLDPRWVAYKYAQSDVSSYVDRIDWMDHEEAKMKRRAMMNILCSNINCLWLRGCTLDDFRLDDTSSAVVDIFKADMARRYGLSVSPQNQ</sequence>
<gene>
    <name evidence="1" type="ORF">TASK_LOCUS684</name>
</gene>
<dbReference type="AlphaFoldDB" id="A0A0R3VTU4"/>
<protein>
    <submittedName>
        <fullName evidence="3">Expressed conserved protein</fullName>
    </submittedName>
</protein>
<keyword evidence="2" id="KW-1185">Reference proteome</keyword>
<dbReference type="OrthoDB" id="6221288at2759"/>
<organism evidence="3">
    <name type="scientific">Taenia asiatica</name>
    <name type="common">Asian tapeworm</name>
    <dbReference type="NCBI Taxonomy" id="60517"/>
    <lineage>
        <taxon>Eukaryota</taxon>
        <taxon>Metazoa</taxon>
        <taxon>Spiralia</taxon>
        <taxon>Lophotrochozoa</taxon>
        <taxon>Platyhelminthes</taxon>
        <taxon>Cestoda</taxon>
        <taxon>Eucestoda</taxon>
        <taxon>Cyclophyllidea</taxon>
        <taxon>Taeniidae</taxon>
        <taxon>Taenia</taxon>
    </lineage>
</organism>
<dbReference type="Proteomes" id="UP000282613">
    <property type="component" value="Unassembled WGS sequence"/>
</dbReference>
<evidence type="ECO:0000313" key="1">
    <source>
        <dbReference type="EMBL" id="VDK21514.1"/>
    </source>
</evidence>
<evidence type="ECO:0000313" key="2">
    <source>
        <dbReference type="Proteomes" id="UP000282613"/>
    </source>
</evidence>
<dbReference type="EMBL" id="UYRS01000098">
    <property type="protein sequence ID" value="VDK21514.1"/>
    <property type="molecule type" value="Genomic_DNA"/>
</dbReference>
<evidence type="ECO:0000313" key="3">
    <source>
        <dbReference type="WBParaSite" id="TASK_0000068301-mRNA-1"/>
    </source>
</evidence>
<dbReference type="WBParaSite" id="TASK_0000068301-mRNA-1">
    <property type="protein sequence ID" value="TASK_0000068301-mRNA-1"/>
    <property type="gene ID" value="TASK_0000068301"/>
</dbReference>
<reference evidence="1 2" key="2">
    <citation type="submission" date="2018-11" db="EMBL/GenBank/DDBJ databases">
        <authorList>
            <consortium name="Pathogen Informatics"/>
        </authorList>
    </citation>
    <scope>NUCLEOTIDE SEQUENCE [LARGE SCALE GENOMIC DNA]</scope>
</reference>